<comment type="pathway">
    <text evidence="2">Protein modification; protein glycosylation.</text>
</comment>
<keyword evidence="9 13" id="KW-0333">Golgi apparatus</keyword>
<keyword evidence="5 14" id="KW-0808">Transferase</keyword>
<keyword evidence="11" id="KW-0472">Membrane</keyword>
<dbReference type="GO" id="GO:0006629">
    <property type="term" value="P:lipid metabolic process"/>
    <property type="evidence" value="ECO:0007669"/>
    <property type="project" value="UniProtKB-KW"/>
</dbReference>
<evidence type="ECO:0000256" key="1">
    <source>
        <dbReference type="ARBA" id="ARBA00004323"/>
    </source>
</evidence>
<dbReference type="PANTHER" id="PTHR11214:SF115">
    <property type="entry name" value="HEXOSYLTRANSFERASE"/>
    <property type="match status" value="1"/>
</dbReference>
<keyword evidence="8" id="KW-1133">Transmembrane helix</keyword>
<evidence type="ECO:0000256" key="9">
    <source>
        <dbReference type="ARBA" id="ARBA00023034"/>
    </source>
</evidence>
<comment type="similarity">
    <text evidence="3 13">Belongs to the glycosyltransferase 31 family.</text>
</comment>
<accession>A0A5A9NTF8</accession>
<keyword evidence="7" id="KW-0735">Signal-anchor</keyword>
<keyword evidence="4 13" id="KW-0328">Glycosyltransferase</keyword>
<dbReference type="EC" id="2.4.1.-" evidence="13"/>
<evidence type="ECO:0000256" key="7">
    <source>
        <dbReference type="ARBA" id="ARBA00022968"/>
    </source>
</evidence>
<keyword evidence="15" id="KW-1185">Reference proteome</keyword>
<proteinExistence type="inferred from homology"/>
<sequence>MSYKRFVVSLLVLGTGLLFYLTHTPLLTNWLNLKEVNQNKDAVQKKTSVDLREEPNKNHAEEKLEHVQKEPGMYHVAYPRNYKFIIDQQNICEQKKPFMVVIVQVSPDNMEVRNAIRKTWGGEKFFGDKVVLVLFLLGSRSGTDEETLQDQLQKENQQYRDLLQSNFQDSYRNLTIKTMVMMEWLIRTCPHASYAVKVDTDVLLNIKNLIGMLVNLNTLQRNYMTGLVWYQNTVIRDPSNKFYLPHDVFQKDAYPPYPLGMCYIFSMDLPEKFLQESKEFEPIYIEDAYLGMCLERLGIAPTKPPNIDQFVVSPPQQYNRCYFSGLIAVMTESTDQLVNYWTDMNTSSAHC</sequence>
<keyword evidence="12" id="KW-0325">Glycoprotein</keyword>
<evidence type="ECO:0000313" key="15">
    <source>
        <dbReference type="Proteomes" id="UP000324632"/>
    </source>
</evidence>
<evidence type="ECO:0000256" key="10">
    <source>
        <dbReference type="ARBA" id="ARBA00023098"/>
    </source>
</evidence>
<evidence type="ECO:0000313" key="14">
    <source>
        <dbReference type="EMBL" id="KAA0712345.1"/>
    </source>
</evidence>
<dbReference type="EMBL" id="SOYY01000014">
    <property type="protein sequence ID" value="KAA0712345.1"/>
    <property type="molecule type" value="Genomic_DNA"/>
</dbReference>
<evidence type="ECO:0000256" key="8">
    <source>
        <dbReference type="ARBA" id="ARBA00022989"/>
    </source>
</evidence>
<comment type="subcellular location">
    <subcellularLocation>
        <location evidence="1 13">Golgi apparatus membrane</location>
        <topology evidence="1 13">Single-pass type II membrane protein</topology>
    </subcellularLocation>
</comment>
<comment type="caution">
    <text evidence="14">The sequence shown here is derived from an EMBL/GenBank/DDBJ whole genome shotgun (WGS) entry which is preliminary data.</text>
</comment>
<dbReference type="GO" id="GO:0008499">
    <property type="term" value="F:N-acetyl-beta-D-glucosaminide beta-(1,3)-galactosyltransferase activity"/>
    <property type="evidence" value="ECO:0007669"/>
    <property type="project" value="TreeGrafter"/>
</dbReference>
<evidence type="ECO:0000256" key="13">
    <source>
        <dbReference type="RuleBase" id="RU363063"/>
    </source>
</evidence>
<name>A0A5A9NTF8_9TELE</name>
<dbReference type="PANTHER" id="PTHR11214">
    <property type="entry name" value="BETA-1,3-N-ACETYLGLUCOSAMINYLTRANSFERASE"/>
    <property type="match status" value="1"/>
</dbReference>
<evidence type="ECO:0000256" key="3">
    <source>
        <dbReference type="ARBA" id="ARBA00008661"/>
    </source>
</evidence>
<dbReference type="AlphaFoldDB" id="A0A5A9NTF8"/>
<gene>
    <name evidence="14" type="ORF">E1301_Tti018651</name>
</gene>
<dbReference type="InterPro" id="IPR002659">
    <property type="entry name" value="Glyco_trans_31"/>
</dbReference>
<dbReference type="OrthoDB" id="5512589at2759"/>
<dbReference type="Pfam" id="PF01762">
    <property type="entry name" value="Galactosyl_T"/>
    <property type="match status" value="1"/>
</dbReference>
<dbReference type="Gene3D" id="3.90.550.50">
    <property type="match status" value="1"/>
</dbReference>
<evidence type="ECO:0000256" key="11">
    <source>
        <dbReference type="ARBA" id="ARBA00023136"/>
    </source>
</evidence>
<keyword evidence="6" id="KW-0812">Transmembrane</keyword>
<evidence type="ECO:0000256" key="5">
    <source>
        <dbReference type="ARBA" id="ARBA00022679"/>
    </source>
</evidence>
<organism evidence="14 15">
    <name type="scientific">Triplophysa tibetana</name>
    <dbReference type="NCBI Taxonomy" id="1572043"/>
    <lineage>
        <taxon>Eukaryota</taxon>
        <taxon>Metazoa</taxon>
        <taxon>Chordata</taxon>
        <taxon>Craniata</taxon>
        <taxon>Vertebrata</taxon>
        <taxon>Euteleostomi</taxon>
        <taxon>Actinopterygii</taxon>
        <taxon>Neopterygii</taxon>
        <taxon>Teleostei</taxon>
        <taxon>Ostariophysi</taxon>
        <taxon>Cypriniformes</taxon>
        <taxon>Nemacheilidae</taxon>
        <taxon>Triplophysa</taxon>
    </lineage>
</organism>
<dbReference type="FunFam" id="3.90.550.50:FF:000001">
    <property type="entry name" value="Hexosyltransferase"/>
    <property type="match status" value="1"/>
</dbReference>
<evidence type="ECO:0000256" key="4">
    <source>
        <dbReference type="ARBA" id="ARBA00022676"/>
    </source>
</evidence>
<dbReference type="GO" id="GO:0000139">
    <property type="term" value="C:Golgi membrane"/>
    <property type="evidence" value="ECO:0007669"/>
    <property type="project" value="UniProtKB-SubCell"/>
</dbReference>
<protein>
    <recommendedName>
        <fullName evidence="13">Hexosyltransferase</fullName>
        <ecNumber evidence="13">2.4.1.-</ecNumber>
    </recommendedName>
</protein>
<dbReference type="GO" id="GO:0006493">
    <property type="term" value="P:protein O-linked glycosylation"/>
    <property type="evidence" value="ECO:0007669"/>
    <property type="project" value="TreeGrafter"/>
</dbReference>
<evidence type="ECO:0000256" key="12">
    <source>
        <dbReference type="ARBA" id="ARBA00023180"/>
    </source>
</evidence>
<keyword evidence="10" id="KW-0443">Lipid metabolism</keyword>
<evidence type="ECO:0000256" key="2">
    <source>
        <dbReference type="ARBA" id="ARBA00004922"/>
    </source>
</evidence>
<dbReference type="Proteomes" id="UP000324632">
    <property type="component" value="Chromosome 14"/>
</dbReference>
<evidence type="ECO:0000256" key="6">
    <source>
        <dbReference type="ARBA" id="ARBA00022692"/>
    </source>
</evidence>
<reference evidence="14 15" key="1">
    <citation type="journal article" date="2019" name="Mol. Ecol. Resour.">
        <title>Chromosome-level genome assembly of Triplophysa tibetana, a fish adapted to the harsh high-altitude environment of the Tibetan Plateau.</title>
        <authorList>
            <person name="Yang X."/>
            <person name="Liu H."/>
            <person name="Ma Z."/>
            <person name="Zou Y."/>
            <person name="Zou M."/>
            <person name="Mao Y."/>
            <person name="Li X."/>
            <person name="Wang H."/>
            <person name="Chen T."/>
            <person name="Wang W."/>
            <person name="Yang R."/>
        </authorList>
    </citation>
    <scope>NUCLEOTIDE SEQUENCE [LARGE SCALE GENOMIC DNA]</scope>
    <source>
        <strain evidence="14">TTIB1903HZAU</strain>
        <tissue evidence="14">Muscle</tissue>
    </source>
</reference>